<gene>
    <name evidence="1" type="ORF">FSA05_22490</name>
</gene>
<reference evidence="1 2" key="1">
    <citation type="submission" date="2019-07" db="EMBL/GenBank/DDBJ databases">
        <title>Genome sequencing of Parabacteroides distasonis iSURF_7.</title>
        <authorList>
            <person name="Degefu H.N."/>
            <person name="Ruoff K.L."/>
            <person name="Price C.E."/>
            <person name="Valls R.A."/>
            <person name="O'Toole G.A."/>
        </authorList>
    </citation>
    <scope>NUCLEOTIDE SEQUENCE [LARGE SCALE GENOMIC DNA]</scope>
    <source>
        <strain evidence="1 2">CFPLTA003_1B</strain>
    </source>
</reference>
<proteinExistence type="predicted"/>
<dbReference type="RefSeq" id="WP_146376234.1">
    <property type="nucleotide sequence ID" value="NZ_JADMWC010000005.1"/>
</dbReference>
<evidence type="ECO:0000313" key="2">
    <source>
        <dbReference type="Proteomes" id="UP000315827"/>
    </source>
</evidence>
<dbReference type="EMBL" id="VOHW01000025">
    <property type="protein sequence ID" value="TWV57727.1"/>
    <property type="molecule type" value="Genomic_DNA"/>
</dbReference>
<protein>
    <submittedName>
        <fullName evidence="1">Uncharacterized protein</fullName>
    </submittedName>
</protein>
<organism evidence="1 2">
    <name type="scientific">Parabacteroides distasonis</name>
    <dbReference type="NCBI Taxonomy" id="823"/>
    <lineage>
        <taxon>Bacteria</taxon>
        <taxon>Pseudomonadati</taxon>
        <taxon>Bacteroidota</taxon>
        <taxon>Bacteroidia</taxon>
        <taxon>Bacteroidales</taxon>
        <taxon>Tannerellaceae</taxon>
        <taxon>Parabacteroides</taxon>
    </lineage>
</organism>
<accession>A0A5C6K3H6</accession>
<name>A0A5C6K3H6_PARDI</name>
<comment type="caution">
    <text evidence="1">The sequence shown here is derived from an EMBL/GenBank/DDBJ whole genome shotgun (WGS) entry which is preliminary data.</text>
</comment>
<dbReference type="Proteomes" id="UP000315827">
    <property type="component" value="Unassembled WGS sequence"/>
</dbReference>
<dbReference type="AlphaFoldDB" id="A0A5C6K3H6"/>
<sequence>MKKFKCTVTRTDEYEIEIDENIINEEWMEHFRSYMYNFNSLSEHAEHLALFQARLGSEYDFIEGYGYVERDGELPYSPEDFDKNGNWLPEAERRQPALGININIISEDEECEVDVEELDNN</sequence>
<evidence type="ECO:0000313" key="1">
    <source>
        <dbReference type="EMBL" id="TWV57727.1"/>
    </source>
</evidence>